<keyword evidence="6" id="KW-1185">Reference proteome</keyword>
<dbReference type="GO" id="GO:0006362">
    <property type="term" value="P:transcription elongation by RNA polymerase I"/>
    <property type="evidence" value="ECO:0007669"/>
    <property type="project" value="TreeGrafter"/>
</dbReference>
<dbReference type="HAMAP" id="MF_00261">
    <property type="entry name" value="RNApol_arch_Rpo11"/>
    <property type="match status" value="1"/>
</dbReference>
<evidence type="ECO:0000256" key="3">
    <source>
        <dbReference type="ARBA" id="ARBA00025751"/>
    </source>
</evidence>
<dbReference type="Pfam" id="PF13656">
    <property type="entry name" value="RNA_pol_L_2"/>
    <property type="match status" value="1"/>
</dbReference>
<evidence type="ECO:0000256" key="2">
    <source>
        <dbReference type="ARBA" id="ARBA00023163"/>
    </source>
</evidence>
<feature type="domain" description="DNA-directed RNA polymerase RBP11-like dimerisation" evidence="4">
    <location>
        <begin position="60"/>
        <end position="140"/>
    </location>
</feature>
<dbReference type="EMBL" id="NCSJ02000004">
    <property type="protein sequence ID" value="RFU35906.1"/>
    <property type="molecule type" value="Genomic_DNA"/>
</dbReference>
<gene>
    <name evidence="5" type="ORF">B7463_g446</name>
</gene>
<keyword evidence="1" id="KW-0240">DNA-directed RNA polymerase</keyword>
<dbReference type="GO" id="GO:0005736">
    <property type="term" value="C:RNA polymerase I complex"/>
    <property type="evidence" value="ECO:0007669"/>
    <property type="project" value="TreeGrafter"/>
</dbReference>
<sequence>MPPKKKVAEEPASVAEDDVQMEDASVADAQPLEVEDHDPALLAFDEQRIVVVQGQGQSTAATFQFQKEDHTLGNALRYIIMKKADELFQSSPDVEFCGYSIPHPSEPLMNIRIQTYEGTVIDALEKGFNDLMDLCDVVADKFSAAREEFTAIQMEQR</sequence>
<dbReference type="Proteomes" id="UP000258309">
    <property type="component" value="Unassembled WGS sequence"/>
</dbReference>
<dbReference type="InterPro" id="IPR009025">
    <property type="entry name" value="RBP11-like_dimer"/>
</dbReference>
<keyword evidence="2" id="KW-0804">Transcription</keyword>
<dbReference type="InterPro" id="IPR036603">
    <property type="entry name" value="RBP11-like"/>
</dbReference>
<feature type="non-terminal residue" evidence="5">
    <location>
        <position position="157"/>
    </location>
</feature>
<dbReference type="GO" id="GO:0055029">
    <property type="term" value="C:nuclear DNA-directed RNA polymerase complex"/>
    <property type="evidence" value="ECO:0007669"/>
    <property type="project" value="UniProtKB-ARBA"/>
</dbReference>
<dbReference type="InterPro" id="IPR022905">
    <property type="entry name" value="Rpo11-like"/>
</dbReference>
<dbReference type="GO" id="GO:0046983">
    <property type="term" value="F:protein dimerization activity"/>
    <property type="evidence" value="ECO:0007669"/>
    <property type="project" value="InterPro"/>
</dbReference>
<dbReference type="PANTHER" id="PTHR13946:SF28">
    <property type="entry name" value="DNA-DIRECTED RNA POLYMERASES I AND III SUBUNIT RPAC2"/>
    <property type="match status" value="1"/>
</dbReference>
<dbReference type="SUPFAM" id="SSF55257">
    <property type="entry name" value="RBP11-like subunits of RNA polymerase"/>
    <property type="match status" value="1"/>
</dbReference>
<dbReference type="OrthoDB" id="510325at2759"/>
<dbReference type="CDD" id="cd07029">
    <property type="entry name" value="RNAP_I_III_AC19"/>
    <property type="match status" value="1"/>
</dbReference>
<dbReference type="STRING" id="5539.A0A3E2HRD2"/>
<feature type="non-terminal residue" evidence="5">
    <location>
        <position position="1"/>
    </location>
</feature>
<reference evidence="5 6" key="1">
    <citation type="submission" date="2018-05" db="EMBL/GenBank/DDBJ databases">
        <title>Draft genome sequence of Scytalidium lignicola DSM 105466, a ubiquitous saprotrophic fungus.</title>
        <authorList>
            <person name="Buettner E."/>
            <person name="Gebauer A.M."/>
            <person name="Hofrichter M."/>
            <person name="Liers C."/>
            <person name="Kellner H."/>
        </authorList>
    </citation>
    <scope>NUCLEOTIDE SEQUENCE [LARGE SCALE GENOMIC DNA]</scope>
    <source>
        <strain evidence="5 6">DSM 105466</strain>
    </source>
</reference>
<dbReference type="PANTHER" id="PTHR13946">
    <property type="entry name" value="DNA-DIRECTED RNA POLYMERASE I,II,III"/>
    <property type="match status" value="1"/>
</dbReference>
<comment type="caution">
    <text evidence="5">The sequence shown here is derived from an EMBL/GenBank/DDBJ whole genome shotgun (WGS) entry which is preliminary data.</text>
</comment>
<name>A0A3E2HRD2_SCYLI</name>
<accession>A0A3E2HRD2</accession>
<dbReference type="Gene3D" id="3.30.1360.10">
    <property type="entry name" value="RNA polymerase, RBP11-like subunit"/>
    <property type="match status" value="1"/>
</dbReference>
<dbReference type="GO" id="GO:0006383">
    <property type="term" value="P:transcription by RNA polymerase III"/>
    <property type="evidence" value="ECO:0007669"/>
    <property type="project" value="TreeGrafter"/>
</dbReference>
<dbReference type="AlphaFoldDB" id="A0A3E2HRD2"/>
<evidence type="ECO:0000313" key="6">
    <source>
        <dbReference type="Proteomes" id="UP000258309"/>
    </source>
</evidence>
<evidence type="ECO:0000259" key="4">
    <source>
        <dbReference type="Pfam" id="PF13656"/>
    </source>
</evidence>
<comment type="similarity">
    <text evidence="3">Belongs to the archaeal Rpo11/eukaryotic RPB11/RPC19 RNA polymerase subunit family.</text>
</comment>
<dbReference type="GO" id="GO:0005666">
    <property type="term" value="C:RNA polymerase III complex"/>
    <property type="evidence" value="ECO:0007669"/>
    <property type="project" value="TreeGrafter"/>
</dbReference>
<evidence type="ECO:0000256" key="1">
    <source>
        <dbReference type="ARBA" id="ARBA00022478"/>
    </source>
</evidence>
<organism evidence="5 6">
    <name type="scientific">Scytalidium lignicola</name>
    <name type="common">Hyphomycete</name>
    <dbReference type="NCBI Taxonomy" id="5539"/>
    <lineage>
        <taxon>Eukaryota</taxon>
        <taxon>Fungi</taxon>
        <taxon>Dikarya</taxon>
        <taxon>Ascomycota</taxon>
        <taxon>Pezizomycotina</taxon>
        <taxon>Leotiomycetes</taxon>
        <taxon>Leotiomycetes incertae sedis</taxon>
        <taxon>Scytalidium</taxon>
    </lineage>
</organism>
<proteinExistence type="inferred from homology"/>
<evidence type="ECO:0000313" key="5">
    <source>
        <dbReference type="EMBL" id="RFU35906.1"/>
    </source>
</evidence>
<protein>
    <recommendedName>
        <fullName evidence="4">DNA-directed RNA polymerase RBP11-like dimerisation domain-containing protein</fullName>
    </recommendedName>
</protein>
<dbReference type="GO" id="GO:0003899">
    <property type="term" value="F:DNA-directed RNA polymerase activity"/>
    <property type="evidence" value="ECO:0007669"/>
    <property type="project" value="InterPro"/>
</dbReference>
<dbReference type="InterPro" id="IPR033898">
    <property type="entry name" value="RNAP_AC19"/>
</dbReference>